<dbReference type="SMART" id="SM00360">
    <property type="entry name" value="RRM"/>
    <property type="match status" value="1"/>
</dbReference>
<protein>
    <recommendedName>
        <fullName evidence="3">RRM domain-containing protein</fullName>
    </recommendedName>
</protein>
<dbReference type="PROSITE" id="PS50102">
    <property type="entry name" value="RRM"/>
    <property type="match status" value="1"/>
</dbReference>
<dbReference type="Gene3D" id="3.30.70.330">
    <property type="match status" value="1"/>
</dbReference>
<evidence type="ECO:0000313" key="5">
    <source>
        <dbReference type="Proteomes" id="UP001431783"/>
    </source>
</evidence>
<dbReference type="InterPro" id="IPR035979">
    <property type="entry name" value="RBD_domain_sf"/>
</dbReference>
<dbReference type="PANTHER" id="PTHR16105">
    <property type="entry name" value="RNA-BINDING REGION-CONTAINING PROTEIN 3"/>
    <property type="match status" value="1"/>
</dbReference>
<dbReference type="InterPro" id="IPR045164">
    <property type="entry name" value="RBM41/RNPC3"/>
</dbReference>
<sequence>MSSKRKYFDDELEGTTKLTSDGDLFLKSLLEKQLSKDTNLSLEFKRKKEFVSTEYVPISNFTSGLKSHLEIQETSVYCEELEKMKMAGLSNEDIKFYDDSKKGIEYLKLKHKNLHSDYITNKIKTIAKQIDSYDSRTQMAESSNITKMGRHWTEFMLSVKPTSIETNLLKFAINNEKRKSTYLKSPMDNIKDIETDFMNVKTYEKVPNISKIRKRARALQNRIDSMKVVIEEPRNMSHSFDLNQALYVEKSNWDKKVVESNSESSVPQKIYGCEPKHQSNLYTVRNGNIYQIDDKLDVDYKECKRLSLKEINDIPKFASYRPGIPSKILFIKNLPSISELDIDNLFKSFNFETKSVKILRGKMRGCAFVELKNQFIAEQALNSLNGIILKNKPLVMEFGKKS</sequence>
<comment type="caution">
    <text evidence="4">The sequence shown here is derived from an EMBL/GenBank/DDBJ whole genome shotgun (WGS) entry which is preliminary data.</text>
</comment>
<keyword evidence="1 2" id="KW-0694">RNA-binding</keyword>
<keyword evidence="5" id="KW-1185">Reference proteome</keyword>
<evidence type="ECO:0000259" key="3">
    <source>
        <dbReference type="PROSITE" id="PS50102"/>
    </source>
</evidence>
<dbReference type="GO" id="GO:0005689">
    <property type="term" value="C:U12-type spliceosomal complex"/>
    <property type="evidence" value="ECO:0007669"/>
    <property type="project" value="TreeGrafter"/>
</dbReference>
<dbReference type="EMBL" id="JARQZJ010000006">
    <property type="protein sequence ID" value="KAK9871508.1"/>
    <property type="molecule type" value="Genomic_DNA"/>
</dbReference>
<proteinExistence type="predicted"/>
<evidence type="ECO:0000256" key="1">
    <source>
        <dbReference type="ARBA" id="ARBA00022884"/>
    </source>
</evidence>
<organism evidence="4 5">
    <name type="scientific">Henosepilachna vigintioctopunctata</name>
    <dbReference type="NCBI Taxonomy" id="420089"/>
    <lineage>
        <taxon>Eukaryota</taxon>
        <taxon>Metazoa</taxon>
        <taxon>Ecdysozoa</taxon>
        <taxon>Arthropoda</taxon>
        <taxon>Hexapoda</taxon>
        <taxon>Insecta</taxon>
        <taxon>Pterygota</taxon>
        <taxon>Neoptera</taxon>
        <taxon>Endopterygota</taxon>
        <taxon>Coleoptera</taxon>
        <taxon>Polyphaga</taxon>
        <taxon>Cucujiformia</taxon>
        <taxon>Coccinelloidea</taxon>
        <taxon>Coccinellidae</taxon>
        <taxon>Epilachninae</taxon>
        <taxon>Epilachnini</taxon>
        <taxon>Henosepilachna</taxon>
    </lineage>
</organism>
<gene>
    <name evidence="4" type="ORF">WA026_012879</name>
</gene>
<dbReference type="Proteomes" id="UP001431783">
    <property type="component" value="Unassembled WGS sequence"/>
</dbReference>
<dbReference type="InterPro" id="IPR012677">
    <property type="entry name" value="Nucleotide-bd_a/b_plait_sf"/>
</dbReference>
<evidence type="ECO:0000256" key="2">
    <source>
        <dbReference type="PROSITE-ProRule" id="PRU00176"/>
    </source>
</evidence>
<feature type="domain" description="RRM" evidence="3">
    <location>
        <begin position="327"/>
        <end position="401"/>
    </location>
</feature>
<accession>A0AAW1TMN8</accession>
<dbReference type="Pfam" id="PF00076">
    <property type="entry name" value="RRM_1"/>
    <property type="match status" value="1"/>
</dbReference>
<evidence type="ECO:0000313" key="4">
    <source>
        <dbReference type="EMBL" id="KAK9871508.1"/>
    </source>
</evidence>
<dbReference type="GO" id="GO:0097157">
    <property type="term" value="F:pre-mRNA intronic binding"/>
    <property type="evidence" value="ECO:0007669"/>
    <property type="project" value="TreeGrafter"/>
</dbReference>
<dbReference type="PANTHER" id="PTHR16105:SF0">
    <property type="entry name" value="RNA-BINDING REGION-CONTAINING PROTEIN 3"/>
    <property type="match status" value="1"/>
</dbReference>
<reference evidence="4 5" key="1">
    <citation type="submission" date="2023-03" db="EMBL/GenBank/DDBJ databases">
        <title>Genome insight into feeding habits of ladybird beetles.</title>
        <authorList>
            <person name="Li H.-S."/>
            <person name="Huang Y.-H."/>
            <person name="Pang H."/>
        </authorList>
    </citation>
    <scope>NUCLEOTIDE SEQUENCE [LARGE SCALE GENOMIC DNA]</scope>
    <source>
        <strain evidence="4">SYSU_2023b</strain>
        <tissue evidence="4">Whole body</tissue>
    </source>
</reference>
<name>A0AAW1TMN8_9CUCU</name>
<dbReference type="SUPFAM" id="SSF54928">
    <property type="entry name" value="RNA-binding domain, RBD"/>
    <property type="match status" value="1"/>
</dbReference>
<dbReference type="GO" id="GO:0030626">
    <property type="term" value="F:U12 snRNA binding"/>
    <property type="evidence" value="ECO:0007669"/>
    <property type="project" value="TreeGrafter"/>
</dbReference>
<dbReference type="AlphaFoldDB" id="A0AAW1TMN8"/>
<dbReference type="InterPro" id="IPR000504">
    <property type="entry name" value="RRM_dom"/>
</dbReference>
<dbReference type="GO" id="GO:0000398">
    <property type="term" value="P:mRNA splicing, via spliceosome"/>
    <property type="evidence" value="ECO:0007669"/>
    <property type="project" value="TreeGrafter"/>
</dbReference>